<dbReference type="KEGG" id="csq:CSCA_0988"/>
<proteinExistence type="predicted"/>
<dbReference type="AlphaFoldDB" id="A0A0E3M565"/>
<dbReference type="EMBL" id="CP009933">
    <property type="protein sequence ID" value="AKA68113.1"/>
    <property type="molecule type" value="Genomic_DNA"/>
</dbReference>
<evidence type="ECO:0000313" key="1">
    <source>
        <dbReference type="EMBL" id="AKA68113.1"/>
    </source>
</evidence>
<protein>
    <submittedName>
        <fullName evidence="1">Resolvase</fullName>
    </submittedName>
</protein>
<name>A0A0E3M565_CLOSL</name>
<dbReference type="Proteomes" id="UP000033115">
    <property type="component" value="Chromosome"/>
</dbReference>
<keyword evidence="2" id="KW-1185">Reference proteome</keyword>
<gene>
    <name evidence="1" type="ORF">CSCA_0988</name>
</gene>
<organism evidence="1 2">
    <name type="scientific">Clostridium scatologenes</name>
    <dbReference type="NCBI Taxonomy" id="1548"/>
    <lineage>
        <taxon>Bacteria</taxon>
        <taxon>Bacillati</taxon>
        <taxon>Bacillota</taxon>
        <taxon>Clostridia</taxon>
        <taxon>Eubacteriales</taxon>
        <taxon>Clostridiaceae</taxon>
        <taxon>Clostridium</taxon>
    </lineage>
</organism>
<reference evidence="1 2" key="1">
    <citation type="journal article" date="2015" name="J. Biotechnol.">
        <title>Complete genome sequence of a malodorant-producing acetogen, Clostridium scatologenes ATCC 25775(T).</title>
        <authorList>
            <person name="Zhu Z."/>
            <person name="Guo T."/>
            <person name="Zheng H."/>
            <person name="Song T."/>
            <person name="Ouyang P."/>
            <person name="Xie J."/>
        </authorList>
    </citation>
    <scope>NUCLEOTIDE SEQUENCE [LARGE SCALE GENOMIC DNA]</scope>
    <source>
        <strain evidence="1 2">ATCC 25775</strain>
    </source>
</reference>
<evidence type="ECO:0000313" key="2">
    <source>
        <dbReference type="Proteomes" id="UP000033115"/>
    </source>
</evidence>
<dbReference type="HOGENOM" id="CLU_2914432_0_0_9"/>
<accession>A0A0E3M565</accession>
<sequence>MPYCLYLRKSRADINNKIDIAEKNMKTLINDFHFQILKNEKVTIPKTEKYLNCIHLQKIHP</sequence>
<dbReference type="RefSeq" id="WP_029159606.1">
    <property type="nucleotide sequence ID" value="NZ_CP009933.1"/>
</dbReference>